<evidence type="ECO:0000256" key="12">
    <source>
        <dbReference type="RuleBase" id="RU003857"/>
    </source>
</evidence>
<evidence type="ECO:0000256" key="3">
    <source>
        <dbReference type="ARBA" id="ARBA00022448"/>
    </source>
</evidence>
<dbReference type="AlphaFoldDB" id="A0A0R3S305"/>
<evidence type="ECO:0000256" key="1">
    <source>
        <dbReference type="ARBA" id="ARBA00004141"/>
    </source>
</evidence>
<dbReference type="PRINTS" id="PR01333">
    <property type="entry name" value="2POREKCHANEL"/>
</dbReference>
<dbReference type="PANTHER" id="PTHR11003:SF333">
    <property type="entry name" value="TWIK FAMILY OF POTASSIUM CHANNELS PROTEIN 7"/>
    <property type="match status" value="1"/>
</dbReference>
<keyword evidence="3 12" id="KW-0813">Transport</keyword>
<keyword evidence="8 13" id="KW-1133">Transmembrane helix</keyword>
<evidence type="ECO:0000256" key="6">
    <source>
        <dbReference type="ARBA" id="ARBA00022826"/>
    </source>
</evidence>
<proteinExistence type="inferred from homology"/>
<feature type="transmembrane region" description="Helical" evidence="13">
    <location>
        <begin position="155"/>
        <end position="178"/>
    </location>
</feature>
<feature type="transmembrane region" description="Helical" evidence="13">
    <location>
        <begin position="366"/>
        <end position="385"/>
    </location>
</feature>
<evidence type="ECO:0000313" key="16">
    <source>
        <dbReference type="WBParaSite" id="EEL_0000912201-mRNA-1"/>
    </source>
</evidence>
<protein>
    <submittedName>
        <fullName evidence="16">TWiK family of potassium channels protein 7</fullName>
    </submittedName>
</protein>
<name>A0A0R3S305_9BILA</name>
<evidence type="ECO:0000256" key="8">
    <source>
        <dbReference type="ARBA" id="ARBA00022989"/>
    </source>
</evidence>
<keyword evidence="15" id="KW-1185">Reference proteome</keyword>
<evidence type="ECO:0000259" key="14">
    <source>
        <dbReference type="Pfam" id="PF07885"/>
    </source>
</evidence>
<reference evidence="16" key="1">
    <citation type="submission" date="2017-02" db="UniProtKB">
        <authorList>
            <consortium name="WormBaseParasite"/>
        </authorList>
    </citation>
    <scope>IDENTIFICATION</scope>
</reference>
<comment type="subcellular location">
    <subcellularLocation>
        <location evidence="1">Membrane</location>
        <topology evidence="1">Multi-pass membrane protein</topology>
    </subcellularLocation>
</comment>
<keyword evidence="4" id="KW-0633">Potassium transport</keyword>
<dbReference type="WBParaSite" id="EEL_0000912201-mRNA-1">
    <property type="protein sequence ID" value="EEL_0000912201-mRNA-1"/>
    <property type="gene ID" value="EEL_0000912201"/>
</dbReference>
<evidence type="ECO:0000313" key="15">
    <source>
        <dbReference type="Proteomes" id="UP000050640"/>
    </source>
</evidence>
<dbReference type="STRING" id="1147741.A0A0R3S305"/>
<dbReference type="Gene3D" id="1.10.287.70">
    <property type="match status" value="1"/>
</dbReference>
<keyword evidence="7" id="KW-0630">Potassium</keyword>
<sequence length="552" mass="63731">MKRFVANLKSGNAFTEALAAYAKAIQAITVVMDNCEDEPLRIVAVRYNYSGDGELGPYNANLPDDDPEQYELDDHVGEMSQEFIRHSRRERLYRERMSQCSATMDHEDWNRRDLLDVPDKAPCIDISSTSEEPTRDTTEDEEYDHQSGIKKYAKLILPHVGLVLLTCAYTVVGASIFYSVEQPYELANKRRQLDMINERQEEFVNSLFTLAMLNETRREVWSQVTKQHMHNMSDHLFTAFEKFFLTAAEVRANDTIEIWSFSTAIFFAVTVVTTIGYGNPVPVTQLGRMMCIIFSLFGIPLTLVTIADIGKFLSEHLVWMYGNYLKLKHFLWERHHSRKGHKERVCDQCQRQGLNSDMHFIEEQRIPAMLVLVILVAYTSLGGVLMSNLEPWSFFTAFYWSFITMTTVGFGDLMPRRDGYMYLILLYIILGLAITTMCIDLVGVQYIRKIHYFGRKIQDARSALAVVGGKVVLVSELYANLMQKRAKNYDRDAFIIDNFHISKHVIPFIPSDIRWIRYIDQNAESLSSSSSTLDLHSCRFCHSRFSISRYHQ</sequence>
<dbReference type="GO" id="GO:0030322">
    <property type="term" value="P:stabilization of membrane potential"/>
    <property type="evidence" value="ECO:0007669"/>
    <property type="project" value="TreeGrafter"/>
</dbReference>
<dbReference type="InterPro" id="IPR003280">
    <property type="entry name" value="2pore_dom_K_chnl"/>
</dbReference>
<feature type="domain" description="Potassium channel" evidence="14">
    <location>
        <begin position="373"/>
        <end position="444"/>
    </location>
</feature>
<feature type="transmembrane region" description="Helical" evidence="13">
    <location>
        <begin position="420"/>
        <end position="447"/>
    </location>
</feature>
<feature type="transmembrane region" description="Helical" evidence="13">
    <location>
        <begin position="258"/>
        <end position="277"/>
    </location>
</feature>
<dbReference type="GO" id="GO:0022841">
    <property type="term" value="F:potassium ion leak channel activity"/>
    <property type="evidence" value="ECO:0007669"/>
    <property type="project" value="TreeGrafter"/>
</dbReference>
<keyword evidence="9 12" id="KW-0406">Ion transport</keyword>
<keyword evidence="10 13" id="KW-0472">Membrane</keyword>
<feature type="domain" description="Potassium channel" evidence="14">
    <location>
        <begin position="248"/>
        <end position="314"/>
    </location>
</feature>
<organism evidence="15 16">
    <name type="scientific">Elaeophora elaphi</name>
    <dbReference type="NCBI Taxonomy" id="1147741"/>
    <lineage>
        <taxon>Eukaryota</taxon>
        <taxon>Metazoa</taxon>
        <taxon>Ecdysozoa</taxon>
        <taxon>Nematoda</taxon>
        <taxon>Chromadorea</taxon>
        <taxon>Rhabditida</taxon>
        <taxon>Spirurina</taxon>
        <taxon>Spiruromorpha</taxon>
        <taxon>Filarioidea</taxon>
        <taxon>Onchocercidae</taxon>
        <taxon>Elaeophora</taxon>
    </lineage>
</organism>
<dbReference type="PANTHER" id="PTHR11003">
    <property type="entry name" value="POTASSIUM CHANNEL, SUBFAMILY K"/>
    <property type="match status" value="1"/>
</dbReference>
<dbReference type="Proteomes" id="UP000050640">
    <property type="component" value="Unplaced"/>
</dbReference>
<dbReference type="Pfam" id="PF07885">
    <property type="entry name" value="Ion_trans_2"/>
    <property type="match status" value="2"/>
</dbReference>
<evidence type="ECO:0000256" key="4">
    <source>
        <dbReference type="ARBA" id="ARBA00022538"/>
    </source>
</evidence>
<evidence type="ECO:0000256" key="2">
    <source>
        <dbReference type="ARBA" id="ARBA00006666"/>
    </source>
</evidence>
<dbReference type="GO" id="GO:0005886">
    <property type="term" value="C:plasma membrane"/>
    <property type="evidence" value="ECO:0007669"/>
    <property type="project" value="TreeGrafter"/>
</dbReference>
<keyword evidence="5 12" id="KW-0812">Transmembrane</keyword>
<dbReference type="PRINTS" id="PR01095">
    <property type="entry name" value="TASKCHANNEL"/>
</dbReference>
<feature type="transmembrane region" description="Helical" evidence="13">
    <location>
        <begin position="392"/>
        <end position="414"/>
    </location>
</feature>
<dbReference type="SUPFAM" id="SSF81324">
    <property type="entry name" value="Voltage-gated potassium channels"/>
    <property type="match status" value="2"/>
</dbReference>
<keyword evidence="11 12" id="KW-0407">Ion channel</keyword>
<dbReference type="GO" id="GO:0015271">
    <property type="term" value="F:outward rectifier potassium channel activity"/>
    <property type="evidence" value="ECO:0007669"/>
    <property type="project" value="TreeGrafter"/>
</dbReference>
<dbReference type="InterPro" id="IPR003092">
    <property type="entry name" value="2pore_dom_K_chnl_TASK"/>
</dbReference>
<keyword evidence="6" id="KW-0631">Potassium channel</keyword>
<evidence type="ECO:0000256" key="9">
    <source>
        <dbReference type="ARBA" id="ARBA00023065"/>
    </source>
</evidence>
<accession>A0A0R3S305</accession>
<evidence type="ECO:0000256" key="10">
    <source>
        <dbReference type="ARBA" id="ARBA00023136"/>
    </source>
</evidence>
<evidence type="ECO:0000256" key="11">
    <source>
        <dbReference type="ARBA" id="ARBA00023303"/>
    </source>
</evidence>
<evidence type="ECO:0000256" key="5">
    <source>
        <dbReference type="ARBA" id="ARBA00022692"/>
    </source>
</evidence>
<feature type="transmembrane region" description="Helical" evidence="13">
    <location>
        <begin position="289"/>
        <end position="310"/>
    </location>
</feature>
<dbReference type="InterPro" id="IPR013099">
    <property type="entry name" value="K_chnl_dom"/>
</dbReference>
<evidence type="ECO:0000256" key="13">
    <source>
        <dbReference type="SAM" id="Phobius"/>
    </source>
</evidence>
<comment type="similarity">
    <text evidence="2 12">Belongs to the two pore domain potassium channel (TC 1.A.1.8) family.</text>
</comment>
<evidence type="ECO:0000256" key="7">
    <source>
        <dbReference type="ARBA" id="ARBA00022958"/>
    </source>
</evidence>